<accession>A0A1Q3EIG5</accession>
<reference evidence="2 3" key="2">
    <citation type="submission" date="2017-02" db="EMBL/GenBank/DDBJ databases">
        <title>A genome survey and senescence transcriptome analysis in Lentinula edodes.</title>
        <authorList>
            <person name="Sakamoto Y."/>
            <person name="Nakade K."/>
            <person name="Sato S."/>
            <person name="Yoshida Y."/>
            <person name="Miyazaki K."/>
            <person name="Natsume S."/>
            <person name="Konno N."/>
        </authorList>
    </citation>
    <scope>NUCLEOTIDE SEQUENCE [LARGE SCALE GENOMIC DNA]</scope>
    <source>
        <strain evidence="2 3">NBRC 111202</strain>
    </source>
</reference>
<dbReference type="EMBL" id="BDGU01000388">
    <property type="protein sequence ID" value="GAW07007.1"/>
    <property type="molecule type" value="Genomic_DNA"/>
</dbReference>
<dbReference type="AlphaFoldDB" id="A0A1Q3EIG5"/>
<reference evidence="2 3" key="1">
    <citation type="submission" date="2016-08" db="EMBL/GenBank/DDBJ databases">
        <authorList>
            <consortium name="Lentinula edodes genome sequencing consortium"/>
            <person name="Sakamoto Y."/>
            <person name="Nakade K."/>
            <person name="Sato S."/>
            <person name="Yoshida Y."/>
            <person name="Miyazaki K."/>
            <person name="Natsume S."/>
            <person name="Konno N."/>
        </authorList>
    </citation>
    <scope>NUCLEOTIDE SEQUENCE [LARGE SCALE GENOMIC DNA]</scope>
    <source>
        <strain evidence="2 3">NBRC 111202</strain>
    </source>
</reference>
<name>A0A1Q3EIG5_LENED</name>
<evidence type="ECO:0000313" key="3">
    <source>
        <dbReference type="Proteomes" id="UP000188533"/>
    </source>
</evidence>
<feature type="compositionally biased region" description="Basic and acidic residues" evidence="1">
    <location>
        <begin position="314"/>
        <end position="332"/>
    </location>
</feature>
<proteinExistence type="predicted"/>
<evidence type="ECO:0000313" key="2">
    <source>
        <dbReference type="EMBL" id="GAW07007.1"/>
    </source>
</evidence>
<keyword evidence="3" id="KW-1185">Reference proteome</keyword>
<feature type="compositionally biased region" description="Basic residues" evidence="1">
    <location>
        <begin position="128"/>
        <end position="142"/>
    </location>
</feature>
<feature type="compositionally biased region" description="Acidic residues" evidence="1">
    <location>
        <begin position="11"/>
        <end position="27"/>
    </location>
</feature>
<comment type="caution">
    <text evidence="2">The sequence shown here is derived from an EMBL/GenBank/DDBJ whole genome shotgun (WGS) entry which is preliminary data.</text>
</comment>
<feature type="region of interest" description="Disordered" evidence="1">
    <location>
        <begin position="113"/>
        <end position="171"/>
    </location>
</feature>
<protein>
    <submittedName>
        <fullName evidence="2">Uncharacterized protein</fullName>
    </submittedName>
</protein>
<feature type="compositionally biased region" description="Low complexity" evidence="1">
    <location>
        <begin position="277"/>
        <end position="292"/>
    </location>
</feature>
<gene>
    <name evidence="2" type="ORF">LENED_008969</name>
</gene>
<feature type="region of interest" description="Disordered" evidence="1">
    <location>
        <begin position="277"/>
        <end position="332"/>
    </location>
</feature>
<evidence type="ECO:0000256" key="1">
    <source>
        <dbReference type="SAM" id="MobiDB-lite"/>
    </source>
</evidence>
<dbReference type="Proteomes" id="UP000188533">
    <property type="component" value="Unassembled WGS sequence"/>
</dbReference>
<organism evidence="2 3">
    <name type="scientific">Lentinula edodes</name>
    <name type="common">Shiitake mushroom</name>
    <name type="synonym">Lentinus edodes</name>
    <dbReference type="NCBI Taxonomy" id="5353"/>
    <lineage>
        <taxon>Eukaryota</taxon>
        <taxon>Fungi</taxon>
        <taxon>Dikarya</taxon>
        <taxon>Basidiomycota</taxon>
        <taxon>Agaricomycotina</taxon>
        <taxon>Agaricomycetes</taxon>
        <taxon>Agaricomycetidae</taxon>
        <taxon>Agaricales</taxon>
        <taxon>Marasmiineae</taxon>
        <taxon>Omphalotaceae</taxon>
        <taxon>Lentinula</taxon>
    </lineage>
</organism>
<sequence>MSNNDSQDYPVDYEDDYFSEMELENAEDQSSQQLDQEQDHQTAEWRDLANIAIADSLSPTPAPISSATFSLDTRFRDLGRELRARMITASSSKERTHRQSANQSAEAFAAAGGIVATPSPTRLQPPSRRGHKLGGTSKPRKPKNSDSTLHPIAYPQSSLLDQGSNKETKAQQMRRLECNVVRLEALINRRTEEIQTSTASAITSLREQITHDIQVEMSRSEEHSALNLAPHLQELKSLIHQELKVLEGQLKTLISSSIPLEAMNELLLTMETLLNHSPSSSVSTTTSPLVQPSSPPASLINRITDSPLPRSAIKRQEPLADDGEHRQKRLRSDPRFAHSATVILPPNAPALPAMVNPHIFDMYRQWSLALSSARGVTLPNVGFIERLGPRNVRLCFSPFGLEAFLSTWTAHHMEVPTLAHIMVFRDSAE</sequence>
<feature type="region of interest" description="Disordered" evidence="1">
    <location>
        <begin position="87"/>
        <end position="106"/>
    </location>
</feature>
<feature type="region of interest" description="Disordered" evidence="1">
    <location>
        <begin position="1"/>
        <end position="42"/>
    </location>
</feature>